<dbReference type="InParanoid" id="A0A061GC30"/>
<sequence>MLPCLTSVSTRRFPVLTLTIKRILQHLPCTRPATVLQRKNKFEFGVKLLVTRLASRSTLKINHAASNGVEDRPLDDPNTAVVCTMRHIFIMWVTLCNHD</sequence>
<evidence type="ECO:0000313" key="2">
    <source>
        <dbReference type="Proteomes" id="UP000026915"/>
    </source>
</evidence>
<gene>
    <name evidence="1" type="ORF">TCM_028603</name>
</gene>
<dbReference type="HOGENOM" id="CLU_2324921_0_0_1"/>
<name>A0A061GC30_THECC</name>
<reference evidence="1 2" key="1">
    <citation type="journal article" date="2013" name="Genome Biol.">
        <title>The genome sequence of the most widely cultivated cacao type and its use to identify candidate genes regulating pod color.</title>
        <authorList>
            <person name="Motamayor J.C."/>
            <person name="Mockaitis K."/>
            <person name="Schmutz J."/>
            <person name="Haiminen N."/>
            <person name="Iii D.L."/>
            <person name="Cornejo O."/>
            <person name="Findley S.D."/>
            <person name="Zheng P."/>
            <person name="Utro F."/>
            <person name="Royaert S."/>
            <person name="Saski C."/>
            <person name="Jenkins J."/>
            <person name="Podicheti R."/>
            <person name="Zhao M."/>
            <person name="Scheffler B.E."/>
            <person name="Stack J.C."/>
            <person name="Feltus F.A."/>
            <person name="Mustiga G.M."/>
            <person name="Amores F."/>
            <person name="Phillips W."/>
            <person name="Marelli J.P."/>
            <person name="May G.D."/>
            <person name="Shapiro H."/>
            <person name="Ma J."/>
            <person name="Bustamante C.D."/>
            <person name="Schnell R.J."/>
            <person name="Main D."/>
            <person name="Gilbert D."/>
            <person name="Parida L."/>
            <person name="Kuhn D.N."/>
        </authorList>
    </citation>
    <scope>NUCLEOTIDE SEQUENCE [LARGE SCALE GENOMIC DNA]</scope>
    <source>
        <strain evidence="2">cv. Matina 1-6</strain>
    </source>
</reference>
<keyword evidence="2" id="KW-1185">Reference proteome</keyword>
<dbReference type="Gramene" id="EOY26657">
    <property type="protein sequence ID" value="EOY26657"/>
    <property type="gene ID" value="TCM_028603"/>
</dbReference>
<organism evidence="1 2">
    <name type="scientific">Theobroma cacao</name>
    <name type="common">Cacao</name>
    <name type="synonym">Cocoa</name>
    <dbReference type="NCBI Taxonomy" id="3641"/>
    <lineage>
        <taxon>Eukaryota</taxon>
        <taxon>Viridiplantae</taxon>
        <taxon>Streptophyta</taxon>
        <taxon>Embryophyta</taxon>
        <taxon>Tracheophyta</taxon>
        <taxon>Spermatophyta</taxon>
        <taxon>Magnoliopsida</taxon>
        <taxon>eudicotyledons</taxon>
        <taxon>Gunneridae</taxon>
        <taxon>Pentapetalae</taxon>
        <taxon>rosids</taxon>
        <taxon>malvids</taxon>
        <taxon>Malvales</taxon>
        <taxon>Malvaceae</taxon>
        <taxon>Byttnerioideae</taxon>
        <taxon>Theobroma</taxon>
    </lineage>
</organism>
<protein>
    <submittedName>
        <fullName evidence="1">Uncharacterized protein</fullName>
    </submittedName>
</protein>
<dbReference type="EMBL" id="CM001884">
    <property type="protein sequence ID" value="EOY26657.1"/>
    <property type="molecule type" value="Genomic_DNA"/>
</dbReference>
<dbReference type="Proteomes" id="UP000026915">
    <property type="component" value="Chromosome 6"/>
</dbReference>
<accession>A0A061GC30</accession>
<dbReference type="AlphaFoldDB" id="A0A061GC30"/>
<proteinExistence type="predicted"/>
<evidence type="ECO:0000313" key="1">
    <source>
        <dbReference type="EMBL" id="EOY26657.1"/>
    </source>
</evidence>